<gene>
    <name evidence="2" type="ORF">ECC02_002305</name>
</gene>
<comment type="caution">
    <text evidence="2">The sequence shown here is derived from an EMBL/GenBank/DDBJ whole genome shotgun (WGS) entry which is preliminary data.</text>
</comment>
<organism evidence="2 3">
    <name type="scientific">Trypanosoma cruzi</name>
    <dbReference type="NCBI Taxonomy" id="5693"/>
    <lineage>
        <taxon>Eukaryota</taxon>
        <taxon>Discoba</taxon>
        <taxon>Euglenozoa</taxon>
        <taxon>Kinetoplastea</taxon>
        <taxon>Metakinetoplastina</taxon>
        <taxon>Trypanosomatida</taxon>
        <taxon>Trypanosomatidae</taxon>
        <taxon>Trypanosoma</taxon>
        <taxon>Schizotrypanum</taxon>
    </lineage>
</organism>
<protein>
    <submittedName>
        <fullName evidence="2">Uncharacterized protein</fullName>
    </submittedName>
</protein>
<feature type="region of interest" description="Disordered" evidence="1">
    <location>
        <begin position="83"/>
        <end position="155"/>
    </location>
</feature>
<dbReference type="EMBL" id="JABDHM010000011">
    <property type="protein sequence ID" value="KAF5224665.1"/>
    <property type="molecule type" value="Genomic_DNA"/>
</dbReference>
<feature type="compositionally biased region" description="Polar residues" evidence="1">
    <location>
        <begin position="121"/>
        <end position="131"/>
    </location>
</feature>
<dbReference type="VEuPathDB" id="TriTrypDB:ECC02_002305"/>
<feature type="compositionally biased region" description="Polar residues" evidence="1">
    <location>
        <begin position="215"/>
        <end position="227"/>
    </location>
</feature>
<reference evidence="2 3" key="1">
    <citation type="journal article" date="2019" name="Genome Biol. Evol.">
        <title>Nanopore Sequencing Significantly Improves Genome Assembly of the Protozoan Parasite Trypanosoma cruzi.</title>
        <authorList>
            <person name="Diaz-Viraque F."/>
            <person name="Pita S."/>
            <person name="Greif G."/>
            <person name="de Souza R.C.M."/>
            <person name="Iraola G."/>
            <person name="Robello C."/>
        </authorList>
    </citation>
    <scope>NUCLEOTIDE SEQUENCE [LARGE SCALE GENOMIC DNA]</scope>
    <source>
        <strain evidence="2 3">Berenice</strain>
    </source>
</reference>
<dbReference type="AlphaFoldDB" id="A0A7J6YDG3"/>
<evidence type="ECO:0000256" key="1">
    <source>
        <dbReference type="SAM" id="MobiDB-lite"/>
    </source>
</evidence>
<name>A0A7J6YDG3_TRYCR</name>
<dbReference type="Proteomes" id="UP000583944">
    <property type="component" value="Unassembled WGS sequence"/>
</dbReference>
<evidence type="ECO:0000313" key="3">
    <source>
        <dbReference type="Proteomes" id="UP000583944"/>
    </source>
</evidence>
<feature type="region of interest" description="Disordered" evidence="1">
    <location>
        <begin position="177"/>
        <end position="227"/>
    </location>
</feature>
<proteinExistence type="predicted"/>
<sequence length="227" mass="25159">MTPKRNKKINGKIDAAGLLFHLPCSTKRLFLYKYCPHQKKKKLKQKERRIALFHKPTQHSSHFMRHPACSPQSSFRAVHGTHSRRAGNACGRKQKQTRKENTSLMTVCSRHPLSKEDTEDAQWSVNNTSGTAPRHPSPHGGSATHPSTNKKGTKNLKNTAAGCVCVCVCVALRASARPGRKKTRGKEMCAPPHRPSSHAHTSRLPQRAVRRGPSSCVQQARRTGPSS</sequence>
<accession>A0A7J6YDG3</accession>
<evidence type="ECO:0000313" key="2">
    <source>
        <dbReference type="EMBL" id="KAF5224665.1"/>
    </source>
</evidence>